<dbReference type="GO" id="GO:1902936">
    <property type="term" value="F:phosphatidylinositol bisphosphate binding"/>
    <property type="evidence" value="ECO:0007669"/>
    <property type="project" value="TreeGrafter"/>
</dbReference>
<dbReference type="AlphaFoldDB" id="A0AA38I2E6"/>
<evidence type="ECO:0000259" key="1">
    <source>
        <dbReference type="Pfam" id="PF00650"/>
    </source>
</evidence>
<dbReference type="PANTHER" id="PTHR10174:SF213">
    <property type="entry name" value="CRAL-TRIO DOMAIN-CONTAINING PROTEIN"/>
    <property type="match status" value="1"/>
</dbReference>
<proteinExistence type="predicted"/>
<comment type="caution">
    <text evidence="2">The sequence shown here is derived from an EMBL/GenBank/DDBJ whole genome shotgun (WGS) entry which is preliminary data.</text>
</comment>
<evidence type="ECO:0000313" key="3">
    <source>
        <dbReference type="Proteomes" id="UP001168821"/>
    </source>
</evidence>
<dbReference type="Proteomes" id="UP001168821">
    <property type="component" value="Unassembled WGS sequence"/>
</dbReference>
<dbReference type="Gene3D" id="3.40.525.10">
    <property type="entry name" value="CRAL-TRIO lipid binding domain"/>
    <property type="match status" value="1"/>
</dbReference>
<dbReference type="InterPro" id="IPR001251">
    <property type="entry name" value="CRAL-TRIO_dom"/>
</dbReference>
<reference evidence="2" key="1">
    <citation type="journal article" date="2023" name="G3 (Bethesda)">
        <title>Whole genome assemblies of Zophobas morio and Tenebrio molitor.</title>
        <authorList>
            <person name="Kaur S."/>
            <person name="Stinson S.A."/>
            <person name="diCenzo G.C."/>
        </authorList>
    </citation>
    <scope>NUCLEOTIDE SEQUENCE</scope>
    <source>
        <strain evidence="2">QUZm001</strain>
    </source>
</reference>
<gene>
    <name evidence="2" type="ORF">Zmor_020180</name>
</gene>
<keyword evidence="3" id="KW-1185">Reference proteome</keyword>
<evidence type="ECO:0000313" key="2">
    <source>
        <dbReference type="EMBL" id="KAJ3648370.1"/>
    </source>
</evidence>
<dbReference type="InterPro" id="IPR036865">
    <property type="entry name" value="CRAL-TRIO_dom_sf"/>
</dbReference>
<dbReference type="GO" id="GO:0016020">
    <property type="term" value="C:membrane"/>
    <property type="evidence" value="ECO:0007669"/>
    <property type="project" value="TreeGrafter"/>
</dbReference>
<dbReference type="SUPFAM" id="SSF52087">
    <property type="entry name" value="CRAL/TRIO domain"/>
    <property type="match status" value="1"/>
</dbReference>
<sequence length="292" mass="34104">MALNLVDIKTIYAEDKKLKEKDVKALVKWVENQPHLPNIGDFEAILFLKKCDYRLVHSQTVVDTYFTLKRLWPDVFLERNYAKYPQQQGIFDTMIMMTLPKRTPEGYTIIFVQPLNDNMTNYKVELFMKYVHSVCMLDVYQNGPPNGHIMVHDLKHFPESFVSKMEYGLFKKFFYYDYEVLPTIQIKGLHFFNSNPKSDEIFAVFESAALKALLPLVKAHKFFDDLLKVVPKECLPKDCGGLLEPAAVLHENNKRELLKNGAFFDWHDQLMVDESKRPANNTIAQNMFGFEK</sequence>
<dbReference type="InterPro" id="IPR036273">
    <property type="entry name" value="CRAL/TRIO_N_dom_sf"/>
</dbReference>
<dbReference type="PANTHER" id="PTHR10174">
    <property type="entry name" value="ALPHA-TOCOPHEROL TRANSFER PROTEIN-RELATED"/>
    <property type="match status" value="1"/>
</dbReference>
<dbReference type="Pfam" id="PF00650">
    <property type="entry name" value="CRAL_TRIO"/>
    <property type="match status" value="1"/>
</dbReference>
<feature type="domain" description="CRAL-TRIO" evidence="1">
    <location>
        <begin position="95"/>
        <end position="241"/>
    </location>
</feature>
<organism evidence="2 3">
    <name type="scientific">Zophobas morio</name>
    <dbReference type="NCBI Taxonomy" id="2755281"/>
    <lineage>
        <taxon>Eukaryota</taxon>
        <taxon>Metazoa</taxon>
        <taxon>Ecdysozoa</taxon>
        <taxon>Arthropoda</taxon>
        <taxon>Hexapoda</taxon>
        <taxon>Insecta</taxon>
        <taxon>Pterygota</taxon>
        <taxon>Neoptera</taxon>
        <taxon>Endopterygota</taxon>
        <taxon>Coleoptera</taxon>
        <taxon>Polyphaga</taxon>
        <taxon>Cucujiformia</taxon>
        <taxon>Tenebrionidae</taxon>
        <taxon>Zophobas</taxon>
    </lineage>
</organism>
<dbReference type="EMBL" id="JALNTZ010000006">
    <property type="protein sequence ID" value="KAJ3648370.1"/>
    <property type="molecule type" value="Genomic_DNA"/>
</dbReference>
<protein>
    <recommendedName>
        <fullName evidence="1">CRAL-TRIO domain-containing protein</fullName>
    </recommendedName>
</protein>
<dbReference type="SUPFAM" id="SSF46938">
    <property type="entry name" value="CRAL/TRIO N-terminal domain"/>
    <property type="match status" value="1"/>
</dbReference>
<name>A0AA38I2E6_9CUCU</name>
<accession>A0AA38I2E6</accession>